<accession>A0A317ZD01</accession>
<gene>
    <name evidence="1" type="ORF">DDZ13_13685</name>
</gene>
<dbReference type="InterPro" id="IPR005331">
    <property type="entry name" value="Sulfotransferase"/>
</dbReference>
<dbReference type="Gene3D" id="3.40.50.300">
    <property type="entry name" value="P-loop containing nucleotide triphosphate hydrolases"/>
    <property type="match status" value="1"/>
</dbReference>
<evidence type="ECO:0000313" key="2">
    <source>
        <dbReference type="Proteomes" id="UP000247099"/>
    </source>
</evidence>
<name>A0A317ZD01_9BACT</name>
<dbReference type="SUPFAM" id="SSF52540">
    <property type="entry name" value="P-loop containing nucleoside triphosphate hydrolases"/>
    <property type="match status" value="1"/>
</dbReference>
<sequence>MLISHRYKFIYMKTVKTAGTSTESYFERFCMHEGEWEPLRERDSYESDAGIIGFRGHLGGRKIKWYNHMPAAEVKQHVGDEIWNSYYKFCSIRNPWDKCISAYFHFGKDFNFKPRRRIAQKIRYPLLSKDQHRFLGWLHKGHPPIDRDKYLIEDKPCIDRFIRFENMKEDMKSICEDLGLPWNEDWLPRFRSETRNRSVQPADLYSKPAHALVHKRYAYEIETFNYQYTG</sequence>
<proteinExistence type="predicted"/>
<dbReference type="GO" id="GO:0016020">
    <property type="term" value="C:membrane"/>
    <property type="evidence" value="ECO:0007669"/>
    <property type="project" value="InterPro"/>
</dbReference>
<evidence type="ECO:0008006" key="3">
    <source>
        <dbReference type="Google" id="ProtNLM"/>
    </source>
</evidence>
<keyword evidence="2" id="KW-1185">Reference proteome</keyword>
<dbReference type="Pfam" id="PF03567">
    <property type="entry name" value="Sulfotransfer_2"/>
    <property type="match status" value="1"/>
</dbReference>
<dbReference type="Proteomes" id="UP000247099">
    <property type="component" value="Unassembled WGS sequence"/>
</dbReference>
<dbReference type="GO" id="GO:0008146">
    <property type="term" value="F:sulfotransferase activity"/>
    <property type="evidence" value="ECO:0007669"/>
    <property type="project" value="InterPro"/>
</dbReference>
<protein>
    <recommendedName>
        <fullName evidence="3">Sulfotransferase family protein</fullName>
    </recommendedName>
</protein>
<organism evidence="1 2">
    <name type="scientific">Coraliomargarita sinensis</name>
    <dbReference type="NCBI Taxonomy" id="2174842"/>
    <lineage>
        <taxon>Bacteria</taxon>
        <taxon>Pseudomonadati</taxon>
        <taxon>Verrucomicrobiota</taxon>
        <taxon>Opitutia</taxon>
        <taxon>Puniceicoccales</taxon>
        <taxon>Coraliomargaritaceae</taxon>
        <taxon>Coraliomargarita</taxon>
    </lineage>
</organism>
<reference evidence="1 2" key="1">
    <citation type="submission" date="2018-05" db="EMBL/GenBank/DDBJ databases">
        <title>Coraliomargarita sinensis sp. nov., isolated from a marine solar saltern.</title>
        <authorList>
            <person name="Zhou L.Y."/>
        </authorList>
    </citation>
    <scope>NUCLEOTIDE SEQUENCE [LARGE SCALE GENOMIC DNA]</scope>
    <source>
        <strain evidence="1 2">WN38</strain>
    </source>
</reference>
<dbReference type="InParanoid" id="A0A317ZD01"/>
<comment type="caution">
    <text evidence="1">The sequence shown here is derived from an EMBL/GenBank/DDBJ whole genome shotgun (WGS) entry which is preliminary data.</text>
</comment>
<dbReference type="InterPro" id="IPR027417">
    <property type="entry name" value="P-loop_NTPase"/>
</dbReference>
<dbReference type="AlphaFoldDB" id="A0A317ZD01"/>
<dbReference type="EMBL" id="QHJQ01000012">
    <property type="protein sequence ID" value="PXA03114.1"/>
    <property type="molecule type" value="Genomic_DNA"/>
</dbReference>
<evidence type="ECO:0000313" key="1">
    <source>
        <dbReference type="EMBL" id="PXA03114.1"/>
    </source>
</evidence>